<dbReference type="RefSeq" id="WP_320507778.1">
    <property type="nucleotide sequence ID" value="NZ_JAXCLW010000002.1"/>
</dbReference>
<dbReference type="PANTHER" id="PTHR43081:SF1">
    <property type="entry name" value="ADENYLATE CYCLASE, TERMINAL-DIFFERENTIATION SPECIFIC"/>
    <property type="match status" value="1"/>
</dbReference>
<keyword evidence="3" id="KW-0456">Lyase</keyword>
<dbReference type="SMART" id="SM01080">
    <property type="entry name" value="CHASE2"/>
    <property type="match status" value="1"/>
</dbReference>
<dbReference type="PANTHER" id="PTHR43081">
    <property type="entry name" value="ADENYLATE CYCLASE, TERMINAL-DIFFERENTIATION SPECIFIC-RELATED"/>
    <property type="match status" value="1"/>
</dbReference>
<dbReference type="InterPro" id="IPR029787">
    <property type="entry name" value="Nucleotide_cyclase"/>
</dbReference>
<evidence type="ECO:0000313" key="4">
    <source>
        <dbReference type="Proteomes" id="UP001279642"/>
    </source>
</evidence>
<dbReference type="InterPro" id="IPR050697">
    <property type="entry name" value="Adenylyl/Guanylyl_Cyclase_3/4"/>
</dbReference>
<reference evidence="3 4" key="1">
    <citation type="journal article" date="2016" name="Antonie Van Leeuwenhoek">
        <title>Dongia soli sp. nov., isolated from soil from Dokdo, Korea.</title>
        <authorList>
            <person name="Kim D.U."/>
            <person name="Lee H."/>
            <person name="Kim H."/>
            <person name="Kim S.G."/>
            <person name="Ka J.O."/>
        </authorList>
    </citation>
    <scope>NUCLEOTIDE SEQUENCE [LARGE SCALE GENOMIC DNA]</scope>
    <source>
        <strain evidence="3 4">D78</strain>
    </source>
</reference>
<evidence type="ECO:0000313" key="3">
    <source>
        <dbReference type="EMBL" id="MDY0882712.1"/>
    </source>
</evidence>
<protein>
    <submittedName>
        <fullName evidence="3">Adenylate/guanylate cyclase domain-containing protein</fullName>
        <ecNumber evidence="3">4.6.1.-</ecNumber>
    </submittedName>
</protein>
<accession>A0ABU5E9Y1</accession>
<evidence type="ECO:0000259" key="2">
    <source>
        <dbReference type="PROSITE" id="PS50125"/>
    </source>
</evidence>
<keyword evidence="1" id="KW-0812">Transmembrane</keyword>
<dbReference type="EC" id="4.6.1.-" evidence="3"/>
<keyword evidence="1" id="KW-0472">Membrane</keyword>
<dbReference type="SUPFAM" id="SSF55073">
    <property type="entry name" value="Nucleotide cyclase"/>
    <property type="match status" value="1"/>
</dbReference>
<dbReference type="InterPro" id="IPR007890">
    <property type="entry name" value="CHASE2"/>
</dbReference>
<gene>
    <name evidence="3" type="ORF">SMD27_07650</name>
</gene>
<name>A0ABU5E9Y1_9PROT</name>
<organism evidence="3 4">
    <name type="scientific">Dongia soli</name>
    <dbReference type="NCBI Taxonomy" id="600628"/>
    <lineage>
        <taxon>Bacteria</taxon>
        <taxon>Pseudomonadati</taxon>
        <taxon>Pseudomonadota</taxon>
        <taxon>Alphaproteobacteria</taxon>
        <taxon>Rhodospirillales</taxon>
        <taxon>Dongiaceae</taxon>
        <taxon>Dongia</taxon>
    </lineage>
</organism>
<evidence type="ECO:0000256" key="1">
    <source>
        <dbReference type="SAM" id="Phobius"/>
    </source>
</evidence>
<dbReference type="InterPro" id="IPR001054">
    <property type="entry name" value="A/G_cyclase"/>
</dbReference>
<sequence>MHVSLQRGVPLIVLLGLLVLRAADPGPLIDLRLRIFDQLQRMLPRSYVATPVRVIDLDDATLQQYGQWPWPRHLVARLVMKLHDAGVAAIAFDMVFAEPDRTSPQIMGNSWDPENRFQDLHKALAGLPDPDSALAQVFAEAPVVSGFVLSTNKGDRLPARKAGFASVGTDPHRFVLSYSGAVTNLPILEKAASGNGTFNALPDSDGVIRRLPLIMQLKGQFFPSLAAEALRVAQQATTYLVKASGAQGVAAIGHYDGIDSIQIGAFHVPTDRNGHIWLYDTGHKAQRLIPAWQVLREEAPDIRGMIVFIGTSALGLKDQRATPLEGAVSGAELHAQALEQIISGSYLRRPYWADLVEILLLFFLGSAMIFLLPRLGPIGCAVAGGVAATLGVGLAVVAFTRLGWLFDPVYPALGSLLVYSSGSLMGYIKAELERRRVRQAFSRYLAPAMVARLAADPSRLQLGGEMRETTVMFCDIRDFSSIAERLDATDLTRLINLFLTEMSDAILAHGGTIDKYIGDSVMAFWNAPLDDPQHRQNACLAALAMRYRLKLLNEKLRNGDADIGKDALAALPELRIGIGLNSGISCVGNLGSEQRFSYSVLGDNVNIAARLEGLTKTYGVDIICSEATQSGCKDFRFRALGNAQVKGRTGQVQIFALEPGSDVIAGIDAVAQ</sequence>
<dbReference type="SMART" id="SM00044">
    <property type="entry name" value="CYCc"/>
    <property type="match status" value="1"/>
</dbReference>
<dbReference type="EMBL" id="JAXCLW010000002">
    <property type="protein sequence ID" value="MDY0882712.1"/>
    <property type="molecule type" value="Genomic_DNA"/>
</dbReference>
<dbReference type="Proteomes" id="UP001279642">
    <property type="component" value="Unassembled WGS sequence"/>
</dbReference>
<dbReference type="Pfam" id="PF00211">
    <property type="entry name" value="Guanylate_cyc"/>
    <property type="match status" value="1"/>
</dbReference>
<dbReference type="GO" id="GO:0016829">
    <property type="term" value="F:lyase activity"/>
    <property type="evidence" value="ECO:0007669"/>
    <property type="project" value="UniProtKB-KW"/>
</dbReference>
<feature type="domain" description="Guanylate cyclase" evidence="2">
    <location>
        <begin position="470"/>
        <end position="612"/>
    </location>
</feature>
<feature type="transmembrane region" description="Helical" evidence="1">
    <location>
        <begin position="409"/>
        <end position="428"/>
    </location>
</feature>
<dbReference type="Gene3D" id="3.30.70.1230">
    <property type="entry name" value="Nucleotide cyclase"/>
    <property type="match status" value="1"/>
</dbReference>
<feature type="transmembrane region" description="Helical" evidence="1">
    <location>
        <begin position="379"/>
        <end position="403"/>
    </location>
</feature>
<keyword evidence="4" id="KW-1185">Reference proteome</keyword>
<dbReference type="CDD" id="cd07302">
    <property type="entry name" value="CHD"/>
    <property type="match status" value="1"/>
</dbReference>
<comment type="caution">
    <text evidence="3">The sequence shown here is derived from an EMBL/GenBank/DDBJ whole genome shotgun (WGS) entry which is preliminary data.</text>
</comment>
<dbReference type="Pfam" id="PF05226">
    <property type="entry name" value="CHASE2"/>
    <property type="match status" value="1"/>
</dbReference>
<proteinExistence type="predicted"/>
<dbReference type="PROSITE" id="PS50125">
    <property type="entry name" value="GUANYLATE_CYCLASE_2"/>
    <property type="match status" value="1"/>
</dbReference>
<feature type="transmembrane region" description="Helical" evidence="1">
    <location>
        <begin position="351"/>
        <end position="372"/>
    </location>
</feature>
<keyword evidence="1" id="KW-1133">Transmembrane helix</keyword>